<evidence type="ECO:0000313" key="2">
    <source>
        <dbReference type="EMBL" id="SFJ61301.1"/>
    </source>
</evidence>
<feature type="domain" description="DUF4123" evidence="1">
    <location>
        <begin position="35"/>
        <end position="150"/>
    </location>
</feature>
<sequence>MTHGAEAIGHDILAEDAAPDALAAFVFPPNTRTIAVVEGARVFGLRELLAEAGAEHLCLFDISQNDGMGDTAPWIFVADPKSDLTQRLLSPAPGPQGFLAAKATVFLTTDQPLAEVRDHLRRLHRLPPTDDGRQQILRIWAPETMHALRPFLRRRPDLVAAVFGTGIRAITLPHPTGAAWWRLRPQEAVREAKRLTLDPPLVQRLTLAGRAMRALRLGQDAEALIRDRSPTLVPPMDALPLRRRYAYARRIDAMGIERPETTAELLAIIYATGMDITSEPAFHYATRNPMLIPEAKARQLTMAFHMIARMQQEG</sequence>
<evidence type="ECO:0000259" key="1">
    <source>
        <dbReference type="Pfam" id="PF13503"/>
    </source>
</evidence>
<organism evidence="2 3">
    <name type="scientific">Jannaschia pohangensis</name>
    <dbReference type="NCBI Taxonomy" id="390807"/>
    <lineage>
        <taxon>Bacteria</taxon>
        <taxon>Pseudomonadati</taxon>
        <taxon>Pseudomonadota</taxon>
        <taxon>Alphaproteobacteria</taxon>
        <taxon>Rhodobacterales</taxon>
        <taxon>Roseobacteraceae</taxon>
        <taxon>Jannaschia</taxon>
    </lineage>
</organism>
<dbReference type="Proteomes" id="UP000199110">
    <property type="component" value="Unassembled WGS sequence"/>
</dbReference>
<keyword evidence="3" id="KW-1185">Reference proteome</keyword>
<accession>A0A1I3SUS5</accession>
<protein>
    <recommendedName>
        <fullName evidence="1">DUF4123 domain-containing protein</fullName>
    </recommendedName>
</protein>
<proteinExistence type="predicted"/>
<gene>
    <name evidence="2" type="ORF">SAMN04488095_3254</name>
</gene>
<dbReference type="AlphaFoldDB" id="A0A1I3SUS5"/>
<dbReference type="OrthoDB" id="6431152at2"/>
<dbReference type="EMBL" id="FORA01000004">
    <property type="protein sequence ID" value="SFJ61301.1"/>
    <property type="molecule type" value="Genomic_DNA"/>
</dbReference>
<dbReference type="STRING" id="390807.SAMN04488095_3254"/>
<dbReference type="Pfam" id="PF13503">
    <property type="entry name" value="DUF4123"/>
    <property type="match status" value="1"/>
</dbReference>
<dbReference type="RefSeq" id="WP_092783215.1">
    <property type="nucleotide sequence ID" value="NZ_FORA01000004.1"/>
</dbReference>
<dbReference type="InterPro" id="IPR025391">
    <property type="entry name" value="DUF4123"/>
</dbReference>
<reference evidence="2 3" key="1">
    <citation type="submission" date="2016-10" db="EMBL/GenBank/DDBJ databases">
        <authorList>
            <person name="de Groot N.N."/>
        </authorList>
    </citation>
    <scope>NUCLEOTIDE SEQUENCE [LARGE SCALE GENOMIC DNA]</scope>
    <source>
        <strain evidence="2 3">DSM 19073</strain>
    </source>
</reference>
<evidence type="ECO:0000313" key="3">
    <source>
        <dbReference type="Proteomes" id="UP000199110"/>
    </source>
</evidence>
<name>A0A1I3SUS5_9RHOB</name>